<protein>
    <recommendedName>
        <fullName evidence="3">DUF3618 domain-containing protein</fullName>
    </recommendedName>
</protein>
<evidence type="ECO:0000313" key="2">
    <source>
        <dbReference type="Proteomes" id="UP000037247"/>
    </source>
</evidence>
<dbReference type="EMBL" id="LDTZ01000025">
    <property type="protein sequence ID" value="KNA89436.1"/>
    <property type="molecule type" value="Genomic_DNA"/>
</dbReference>
<dbReference type="RefSeq" id="WP_049700897.1">
    <property type="nucleotide sequence ID" value="NZ_JAQDQF010000001.1"/>
</dbReference>
<dbReference type="InterPro" id="IPR022062">
    <property type="entry name" value="DUF3618"/>
</dbReference>
<dbReference type="Proteomes" id="UP000037247">
    <property type="component" value="Unassembled WGS sequence"/>
</dbReference>
<accession>A0ABR5I792</accession>
<evidence type="ECO:0000313" key="1">
    <source>
        <dbReference type="EMBL" id="KNA89436.1"/>
    </source>
</evidence>
<keyword evidence="2" id="KW-1185">Reference proteome</keyword>
<proteinExistence type="predicted"/>
<gene>
    <name evidence="1" type="ORF">ABW18_20780</name>
</gene>
<dbReference type="Pfam" id="PF12277">
    <property type="entry name" value="DUF3618"/>
    <property type="match status" value="1"/>
</dbReference>
<sequence>MAGDTDRIEQDIVQAREDLANTLDELAVRVSPERLADSAKTKVIAFVNKPAVKISLAVAGAVVLVGVVRKVIA</sequence>
<reference evidence="1 2" key="1">
    <citation type="submission" date="2015-05" db="EMBL/GenBank/DDBJ databases">
        <title>Draft genome sequence of the bacterium Gordonia jacobaea a new member of the Gordonia genus.</title>
        <authorList>
            <person name="Jimenez-Galisteo G."/>
            <person name="Dominguez A."/>
            <person name="Munoz E."/>
            <person name="Vinas M."/>
        </authorList>
    </citation>
    <scope>NUCLEOTIDE SEQUENCE [LARGE SCALE GENOMIC DNA]</scope>
    <source>
        <strain evidence="2">mv1</strain>
    </source>
</reference>
<evidence type="ECO:0008006" key="3">
    <source>
        <dbReference type="Google" id="ProtNLM"/>
    </source>
</evidence>
<comment type="caution">
    <text evidence="1">The sequence shown here is derived from an EMBL/GenBank/DDBJ whole genome shotgun (WGS) entry which is preliminary data.</text>
</comment>
<organism evidence="1 2">
    <name type="scientific">Gordonia jacobaea</name>
    <dbReference type="NCBI Taxonomy" id="122202"/>
    <lineage>
        <taxon>Bacteria</taxon>
        <taxon>Bacillati</taxon>
        <taxon>Actinomycetota</taxon>
        <taxon>Actinomycetes</taxon>
        <taxon>Mycobacteriales</taxon>
        <taxon>Gordoniaceae</taxon>
        <taxon>Gordonia</taxon>
    </lineage>
</organism>
<name>A0ABR5I792_9ACTN</name>